<evidence type="ECO:0000313" key="3">
    <source>
        <dbReference type="Proteomes" id="UP000324091"/>
    </source>
</evidence>
<proteinExistence type="predicted"/>
<evidence type="ECO:0000313" key="2">
    <source>
        <dbReference type="EMBL" id="TWW77132.1"/>
    </source>
</evidence>
<dbReference type="EMBL" id="RHFK02000004">
    <property type="protein sequence ID" value="TWW77132.1"/>
    <property type="molecule type" value="Genomic_DNA"/>
</dbReference>
<gene>
    <name evidence="2" type="ORF">D4764_12G0005220</name>
</gene>
<feature type="region of interest" description="Disordered" evidence="1">
    <location>
        <begin position="1"/>
        <end position="21"/>
    </location>
</feature>
<feature type="region of interest" description="Disordered" evidence="1">
    <location>
        <begin position="161"/>
        <end position="195"/>
    </location>
</feature>
<dbReference type="Proteomes" id="UP000324091">
    <property type="component" value="Chromosome 12"/>
</dbReference>
<organism evidence="2 3">
    <name type="scientific">Takifugu flavidus</name>
    <name type="common">sansaifugu</name>
    <dbReference type="NCBI Taxonomy" id="433684"/>
    <lineage>
        <taxon>Eukaryota</taxon>
        <taxon>Metazoa</taxon>
        <taxon>Chordata</taxon>
        <taxon>Craniata</taxon>
        <taxon>Vertebrata</taxon>
        <taxon>Euteleostomi</taxon>
        <taxon>Actinopterygii</taxon>
        <taxon>Neopterygii</taxon>
        <taxon>Teleostei</taxon>
        <taxon>Neoteleostei</taxon>
        <taxon>Acanthomorphata</taxon>
        <taxon>Eupercaria</taxon>
        <taxon>Tetraodontiformes</taxon>
        <taxon>Tetradontoidea</taxon>
        <taxon>Tetraodontidae</taxon>
        <taxon>Takifugu</taxon>
    </lineage>
</organism>
<accession>A0A5C6PBH8</accession>
<evidence type="ECO:0000256" key="1">
    <source>
        <dbReference type="SAM" id="MobiDB-lite"/>
    </source>
</evidence>
<reference evidence="2 3" key="1">
    <citation type="submission" date="2019-04" db="EMBL/GenBank/DDBJ databases">
        <title>Chromosome genome assembly for Takifugu flavidus.</title>
        <authorList>
            <person name="Xiao S."/>
        </authorList>
    </citation>
    <scope>NUCLEOTIDE SEQUENCE [LARGE SCALE GENOMIC DNA]</scope>
    <source>
        <strain evidence="2">HTHZ2018</strain>
        <tissue evidence="2">Muscle</tissue>
    </source>
</reference>
<protein>
    <submittedName>
        <fullName evidence="2">Uncharacterized protein</fullName>
    </submittedName>
</protein>
<keyword evidence="3" id="KW-1185">Reference proteome</keyword>
<sequence length="195" mass="22358">MFRKELTNKSCQSDRSFTKDQDSFSQQLRELCELWEAPAQEWAREEGELEEMLGSLYTGKHHNFRNVDKASRDEVKRYHHYCSHGGGQAAPGVERCHPWRSEDEDDNSPLRVEQRRHLEVNAIVIQRAWRASASRRASWQGQEKNGSEGLDEMLLCEDLRAPAMTADIPPTPPPHTPTPISLSTPYHSLRPPCPL</sequence>
<dbReference type="AlphaFoldDB" id="A0A5C6PBH8"/>
<comment type="caution">
    <text evidence="2">The sequence shown here is derived from an EMBL/GenBank/DDBJ whole genome shotgun (WGS) entry which is preliminary data.</text>
</comment>
<name>A0A5C6PBH8_9TELE</name>